<dbReference type="PANTHER" id="PTHR44329">
    <property type="entry name" value="SERINE/THREONINE-PROTEIN KINASE TNNI3K-RELATED"/>
    <property type="match status" value="1"/>
</dbReference>
<dbReference type="EMBL" id="JARIHO010000050">
    <property type="protein sequence ID" value="KAJ7321543.1"/>
    <property type="molecule type" value="Genomic_DNA"/>
</dbReference>
<dbReference type="InterPro" id="IPR051681">
    <property type="entry name" value="Ser/Thr_Kinases-Pseudokinases"/>
</dbReference>
<dbReference type="InterPro" id="IPR001245">
    <property type="entry name" value="Ser-Thr/Tyr_kinase_cat_dom"/>
</dbReference>
<dbReference type="Gene3D" id="1.10.510.10">
    <property type="entry name" value="Transferase(Phosphotransferase) domain 1"/>
    <property type="match status" value="1"/>
</dbReference>
<dbReference type="GO" id="GO:0005524">
    <property type="term" value="F:ATP binding"/>
    <property type="evidence" value="ECO:0007669"/>
    <property type="project" value="InterPro"/>
</dbReference>
<accession>A0AAD6ZG73</accession>
<comment type="caution">
    <text evidence="2">The sequence shown here is derived from an EMBL/GenBank/DDBJ whole genome shotgun (WGS) entry which is preliminary data.</text>
</comment>
<dbReference type="InterPro" id="IPR008266">
    <property type="entry name" value="Tyr_kinase_AS"/>
</dbReference>
<sequence>MLEYGFPVNAELKVPRALVLRVHRFLIRLAVRFERLPDEMVVNGGTLLSEHPVKHGGFSNVYRGRFKDSNGDDVEVALKVLKIFEDQTDESRRVLNKKIVKEAFVWQYARHKNVVPFLGVDITTFPSKAMVSPWMPLGSVLSYMGQHSPSCSRALTSKQLDDVIQGLVYLHSIDIVHGDLCGRNILIDKDGRARLTDFGLAGFIDSQTSVKSSTRGGSTRWMAPELILPPPGGRFERTPESDVLAFGCFSCEVRLSSPCSKNST</sequence>
<proteinExistence type="predicted"/>
<gene>
    <name evidence="2" type="ORF">DFH08DRAFT_712744</name>
</gene>
<keyword evidence="3" id="KW-1185">Reference proteome</keyword>
<reference evidence="2" key="1">
    <citation type="submission" date="2023-03" db="EMBL/GenBank/DDBJ databases">
        <title>Massive genome expansion in bonnet fungi (Mycena s.s.) driven by repeated elements and novel gene families across ecological guilds.</title>
        <authorList>
            <consortium name="Lawrence Berkeley National Laboratory"/>
            <person name="Harder C.B."/>
            <person name="Miyauchi S."/>
            <person name="Viragh M."/>
            <person name="Kuo A."/>
            <person name="Thoen E."/>
            <person name="Andreopoulos B."/>
            <person name="Lu D."/>
            <person name="Skrede I."/>
            <person name="Drula E."/>
            <person name="Henrissat B."/>
            <person name="Morin E."/>
            <person name="Kohler A."/>
            <person name="Barry K."/>
            <person name="LaButti K."/>
            <person name="Morin E."/>
            <person name="Salamov A."/>
            <person name="Lipzen A."/>
            <person name="Mereny Z."/>
            <person name="Hegedus B."/>
            <person name="Baldrian P."/>
            <person name="Stursova M."/>
            <person name="Weitz H."/>
            <person name="Taylor A."/>
            <person name="Grigoriev I.V."/>
            <person name="Nagy L.G."/>
            <person name="Martin F."/>
            <person name="Kauserud H."/>
        </authorList>
    </citation>
    <scope>NUCLEOTIDE SEQUENCE</scope>
    <source>
        <strain evidence="2">CBHHK002</strain>
    </source>
</reference>
<keyword evidence="2" id="KW-0418">Kinase</keyword>
<evidence type="ECO:0000259" key="1">
    <source>
        <dbReference type="PROSITE" id="PS50011"/>
    </source>
</evidence>
<dbReference type="Proteomes" id="UP001218218">
    <property type="component" value="Unassembled WGS sequence"/>
</dbReference>
<dbReference type="InterPro" id="IPR011009">
    <property type="entry name" value="Kinase-like_dom_sf"/>
</dbReference>
<keyword evidence="2" id="KW-0808">Transferase</keyword>
<evidence type="ECO:0000313" key="2">
    <source>
        <dbReference type="EMBL" id="KAJ7321543.1"/>
    </source>
</evidence>
<protein>
    <submittedName>
        <fullName evidence="2">Kinase-like domain-containing protein</fullName>
    </submittedName>
</protein>
<dbReference type="PROSITE" id="PS50011">
    <property type="entry name" value="PROTEIN_KINASE_DOM"/>
    <property type="match status" value="1"/>
</dbReference>
<dbReference type="SUPFAM" id="SSF56112">
    <property type="entry name" value="Protein kinase-like (PK-like)"/>
    <property type="match status" value="1"/>
</dbReference>
<name>A0AAD6ZG73_9AGAR</name>
<dbReference type="PROSITE" id="PS00109">
    <property type="entry name" value="PROTEIN_KINASE_TYR"/>
    <property type="match status" value="1"/>
</dbReference>
<dbReference type="InterPro" id="IPR000719">
    <property type="entry name" value="Prot_kinase_dom"/>
</dbReference>
<evidence type="ECO:0000313" key="3">
    <source>
        <dbReference type="Proteomes" id="UP001218218"/>
    </source>
</evidence>
<dbReference type="Pfam" id="PF07714">
    <property type="entry name" value="PK_Tyr_Ser-Thr"/>
    <property type="match status" value="1"/>
</dbReference>
<dbReference type="AlphaFoldDB" id="A0AAD6ZG73"/>
<dbReference type="GO" id="GO:0004674">
    <property type="term" value="F:protein serine/threonine kinase activity"/>
    <property type="evidence" value="ECO:0007669"/>
    <property type="project" value="TreeGrafter"/>
</dbReference>
<feature type="domain" description="Protein kinase" evidence="1">
    <location>
        <begin position="47"/>
        <end position="264"/>
    </location>
</feature>
<organism evidence="2 3">
    <name type="scientific">Mycena albidolilacea</name>
    <dbReference type="NCBI Taxonomy" id="1033008"/>
    <lineage>
        <taxon>Eukaryota</taxon>
        <taxon>Fungi</taxon>
        <taxon>Dikarya</taxon>
        <taxon>Basidiomycota</taxon>
        <taxon>Agaricomycotina</taxon>
        <taxon>Agaricomycetes</taxon>
        <taxon>Agaricomycetidae</taxon>
        <taxon>Agaricales</taxon>
        <taxon>Marasmiineae</taxon>
        <taxon>Mycenaceae</taxon>
        <taxon>Mycena</taxon>
    </lineage>
</organism>